<dbReference type="EMBL" id="KB909294">
    <property type="protein sequence ID" value="EOB12666.1"/>
    <property type="molecule type" value="Genomic_DNA"/>
</dbReference>
<dbReference type="InterPro" id="IPR005146">
    <property type="entry name" value="B3/B4_tRNA-bd"/>
</dbReference>
<evidence type="ECO:0000313" key="3">
    <source>
        <dbReference type="Proteomes" id="UP000016927"/>
    </source>
</evidence>
<dbReference type="InterPro" id="IPR020825">
    <property type="entry name" value="Phe-tRNA_synthase-like_B3/B4"/>
</dbReference>
<dbReference type="AlphaFoldDB" id="R0KPN2"/>
<dbReference type="GO" id="GO:0005524">
    <property type="term" value="F:ATP binding"/>
    <property type="evidence" value="ECO:0007669"/>
    <property type="project" value="InterPro"/>
</dbReference>
<dbReference type="GO" id="GO:0006432">
    <property type="term" value="P:phenylalanyl-tRNA aminoacylation"/>
    <property type="evidence" value="ECO:0007669"/>
    <property type="project" value="InterPro"/>
</dbReference>
<evidence type="ECO:0000259" key="1">
    <source>
        <dbReference type="PROSITE" id="PS51483"/>
    </source>
</evidence>
<dbReference type="Pfam" id="PF18262">
    <property type="entry name" value="PhetRS_B1"/>
    <property type="match status" value="1"/>
</dbReference>
<dbReference type="PROSITE" id="PS51483">
    <property type="entry name" value="B5"/>
    <property type="match status" value="1"/>
</dbReference>
<keyword evidence="2" id="KW-0030">Aminoacyl-tRNA synthetase</keyword>
<proteinExistence type="predicted"/>
<dbReference type="Gene3D" id="3.30.56.10">
    <property type="match status" value="2"/>
</dbReference>
<feature type="domain" description="B5" evidence="1">
    <location>
        <begin position="299"/>
        <end position="375"/>
    </location>
</feature>
<dbReference type="PANTHER" id="PTHR10947">
    <property type="entry name" value="PHENYLALANYL-TRNA SYNTHETASE BETA CHAIN AND LEUCINE-RICH REPEAT-CONTAINING PROTEIN 47"/>
    <property type="match status" value="1"/>
</dbReference>
<evidence type="ECO:0000313" key="2">
    <source>
        <dbReference type="EMBL" id="EOB12666.1"/>
    </source>
</evidence>
<dbReference type="GO" id="GO:0000287">
    <property type="term" value="F:magnesium ion binding"/>
    <property type="evidence" value="ECO:0007669"/>
    <property type="project" value="InterPro"/>
</dbReference>
<dbReference type="InterPro" id="IPR009061">
    <property type="entry name" value="DNA-bd_dom_put_sf"/>
</dbReference>
<dbReference type="Gene3D" id="3.50.40.10">
    <property type="entry name" value="Phenylalanyl-trna Synthetase, Chain B, domain 3"/>
    <property type="match status" value="1"/>
</dbReference>
<keyword evidence="3" id="KW-1185">Reference proteome</keyword>
<dbReference type="Proteomes" id="UP000016927">
    <property type="component" value="Unassembled WGS sequence"/>
</dbReference>
<dbReference type="Pfam" id="PF03483">
    <property type="entry name" value="B3_4"/>
    <property type="match status" value="1"/>
</dbReference>
<dbReference type="InterPro" id="IPR040659">
    <property type="entry name" value="PhetRS_B1"/>
</dbReference>
<dbReference type="SMART" id="SM00874">
    <property type="entry name" value="B5"/>
    <property type="match status" value="1"/>
</dbReference>
<dbReference type="GO" id="GO:0004826">
    <property type="term" value="F:phenylalanine-tRNA ligase activity"/>
    <property type="evidence" value="ECO:0007669"/>
    <property type="project" value="InterPro"/>
</dbReference>
<dbReference type="SMART" id="SM00873">
    <property type="entry name" value="B3_4"/>
    <property type="match status" value="1"/>
</dbReference>
<sequence length="380" mass="43940">MFSKQEMKLQKNHLMLICNIFLYPQMPTIPVKKVDIENLLQKTYKVEEFNDLLFDFGLEIDDIEEDKGITTYKIEIPANRYDLLCTRGLALSLKSYLMEEQFKDVKIMKSEYKIIQNERNFRGEIAAAVIKNYKFDDLSYADFISYQEKLCGSLGRNRSIVAIGTHDLSKIEFPVTYESIKKEELNFVPLRFKEEVNGVNLQKLYAGDSNISKYFNLVESGKFNVFRDLNGQVLSVPPIINSEDTKITLETKDILIEVTGTNFHKVNNTLKLILNAFRTKEVYSVNIEKKDSIITTPISEPKHYDISLQDVIKELNVSINVNGLMAFLKKMMYFCEKIDDYTVRVHVPMARQDVIHKVDVIEDVAISYGFNNLKRAIPSN</sequence>
<dbReference type="InterPro" id="IPR005147">
    <property type="entry name" value="tRNA_synthase_B5-dom"/>
</dbReference>
<accession>R0KPN2</accession>
<dbReference type="PANTHER" id="PTHR10947:SF0">
    <property type="entry name" value="PHENYLALANINE--TRNA LIGASE BETA SUBUNIT"/>
    <property type="match status" value="1"/>
</dbReference>
<dbReference type="GO" id="GO:0003723">
    <property type="term" value="F:RNA binding"/>
    <property type="evidence" value="ECO:0007669"/>
    <property type="project" value="InterPro"/>
</dbReference>
<dbReference type="OrthoDB" id="1698572at2759"/>
<protein>
    <submittedName>
        <fullName evidence="2">Phenylalanyl-tRNA synthetase beta chain</fullName>
    </submittedName>
</protein>
<dbReference type="VEuPathDB" id="MicrosporidiaDB:NBO_386g0023"/>
<dbReference type="InterPro" id="IPR045060">
    <property type="entry name" value="Phe-tRNA-ligase_IIc_bsu"/>
</dbReference>
<name>R0KPN2_NOSB1</name>
<reference evidence="2 3" key="1">
    <citation type="journal article" date="2013" name="BMC Genomics">
        <title>Comparative genomics of parasitic silkworm microsporidia reveal an association between genome expansion and host adaptation.</title>
        <authorList>
            <person name="Pan G."/>
            <person name="Xu J."/>
            <person name="Li T."/>
            <person name="Xia Q."/>
            <person name="Liu S.L."/>
            <person name="Zhang G."/>
            <person name="Li S."/>
            <person name="Li C."/>
            <person name="Liu H."/>
            <person name="Yang L."/>
            <person name="Liu T."/>
            <person name="Zhang X."/>
            <person name="Wu Z."/>
            <person name="Fan W."/>
            <person name="Dang X."/>
            <person name="Xiang H."/>
            <person name="Tao M."/>
            <person name="Li Y."/>
            <person name="Hu J."/>
            <person name="Li Z."/>
            <person name="Lin L."/>
            <person name="Luo J."/>
            <person name="Geng L."/>
            <person name="Wang L."/>
            <person name="Long M."/>
            <person name="Wan Y."/>
            <person name="He N."/>
            <person name="Zhang Z."/>
            <person name="Lu C."/>
            <person name="Keeling P.J."/>
            <person name="Wang J."/>
            <person name="Xiang Z."/>
            <person name="Zhou Z."/>
        </authorList>
    </citation>
    <scope>NUCLEOTIDE SEQUENCE [LARGE SCALE GENOMIC DNA]</scope>
    <source>
        <strain evidence="3">CQ1 / CVCC 102059</strain>
    </source>
</reference>
<dbReference type="GO" id="GO:0009328">
    <property type="term" value="C:phenylalanine-tRNA ligase complex"/>
    <property type="evidence" value="ECO:0007669"/>
    <property type="project" value="TreeGrafter"/>
</dbReference>
<dbReference type="SUPFAM" id="SSF46955">
    <property type="entry name" value="Putative DNA-binding domain"/>
    <property type="match status" value="2"/>
</dbReference>
<dbReference type="OMA" id="HENICRQ"/>
<dbReference type="HOGENOM" id="CLU_020279_0_1_1"/>
<keyword evidence="2" id="KW-0436">Ligase</keyword>
<dbReference type="STRING" id="578461.R0KPN2"/>
<dbReference type="Pfam" id="PF03484">
    <property type="entry name" value="B5"/>
    <property type="match status" value="1"/>
</dbReference>
<organism evidence="2 3">
    <name type="scientific">Nosema bombycis (strain CQ1 / CVCC 102059)</name>
    <name type="common">Microsporidian parasite</name>
    <name type="synonym">Pebrine of silkworm</name>
    <dbReference type="NCBI Taxonomy" id="578461"/>
    <lineage>
        <taxon>Eukaryota</taxon>
        <taxon>Fungi</taxon>
        <taxon>Fungi incertae sedis</taxon>
        <taxon>Microsporidia</taxon>
        <taxon>Nosematidae</taxon>
        <taxon>Nosema</taxon>
    </lineage>
</organism>
<gene>
    <name evidence="2" type="primary">SYFB</name>
    <name evidence="2" type="ORF">NBO_386g0023</name>
</gene>